<proteinExistence type="predicted"/>
<dbReference type="Proteomes" id="UP001302367">
    <property type="component" value="Chromosome 1"/>
</dbReference>
<evidence type="ECO:0000313" key="5">
    <source>
        <dbReference type="EMBL" id="PIB01167.1"/>
    </source>
</evidence>
<feature type="domain" description="FAM192A/Fyv6 N-terminal" evidence="4">
    <location>
        <begin position="10"/>
        <end position="109"/>
    </location>
</feature>
<dbReference type="GO" id="GO:0005634">
    <property type="term" value="C:nucleus"/>
    <property type="evidence" value="ECO:0007669"/>
    <property type="project" value="UniProtKB-SubCell"/>
</dbReference>
<evidence type="ECO:0000256" key="1">
    <source>
        <dbReference type="ARBA" id="ARBA00004123"/>
    </source>
</evidence>
<organism evidence="5 7">
    <name type="scientific">Cercospora beticola</name>
    <name type="common">Sugarbeet leaf spot fungus</name>
    <dbReference type="NCBI Taxonomy" id="122368"/>
    <lineage>
        <taxon>Eukaryota</taxon>
        <taxon>Fungi</taxon>
        <taxon>Dikarya</taxon>
        <taxon>Ascomycota</taxon>
        <taxon>Pezizomycotina</taxon>
        <taxon>Dothideomycetes</taxon>
        <taxon>Dothideomycetidae</taxon>
        <taxon>Mycosphaerellales</taxon>
        <taxon>Mycosphaerellaceae</taxon>
        <taxon>Cercospora</taxon>
    </lineage>
</organism>
<evidence type="ECO:0000256" key="2">
    <source>
        <dbReference type="ARBA" id="ARBA00023242"/>
    </source>
</evidence>
<name>A0A2G5I8N0_CERBT</name>
<dbReference type="InterPro" id="IPR039845">
    <property type="entry name" value="FAM192A"/>
</dbReference>
<comment type="subcellular location">
    <subcellularLocation>
        <location evidence="1">Nucleus</location>
    </subcellularLocation>
</comment>
<keyword evidence="8" id="KW-1185">Reference proteome</keyword>
<dbReference type="EMBL" id="CP134184">
    <property type="protein sequence ID" value="WPA96850.1"/>
    <property type="molecule type" value="Genomic_DNA"/>
</dbReference>
<dbReference type="OrthoDB" id="75807at2759"/>
<evidence type="ECO:0000313" key="8">
    <source>
        <dbReference type="Proteomes" id="UP001302367"/>
    </source>
</evidence>
<protein>
    <recommendedName>
        <fullName evidence="4">FAM192A/Fyv6 N-terminal domain-containing protein</fullName>
    </recommendedName>
</protein>
<evidence type="ECO:0000313" key="6">
    <source>
        <dbReference type="EMBL" id="WPA96850.1"/>
    </source>
</evidence>
<evidence type="ECO:0000256" key="3">
    <source>
        <dbReference type="SAM" id="MobiDB-lite"/>
    </source>
</evidence>
<dbReference type="PANTHER" id="PTHR13495">
    <property type="entry name" value="NEFA-INTERACTING NUCLEAR PROTEIN NIP30"/>
    <property type="match status" value="1"/>
</dbReference>
<dbReference type="AlphaFoldDB" id="A0A2G5I8N0"/>
<accession>A0A2G5I8N0</accession>
<feature type="compositionally biased region" description="Basic and acidic residues" evidence="3">
    <location>
        <begin position="163"/>
        <end position="194"/>
    </location>
</feature>
<dbReference type="Pfam" id="PF10187">
    <property type="entry name" value="FAM192A_Fyv6_N"/>
    <property type="match status" value="1"/>
</dbReference>
<reference evidence="5 7" key="1">
    <citation type="submission" date="2015-10" db="EMBL/GenBank/DDBJ databases">
        <title>The cercosporin biosynthetic gene cluster was horizontally transferred to several fungal lineages and shown to be expanded in Cercospora beticola based on microsynteny with recipient genomes.</title>
        <authorList>
            <person name="De Jonge R."/>
            <person name="Ebert M.K."/>
            <person name="Suttle J.C."/>
            <person name="Jurick Ii W.M."/>
            <person name="Secor G.A."/>
            <person name="Thomma B.P."/>
            <person name="Van De Peer Y."/>
            <person name="Bolton M.D."/>
        </authorList>
    </citation>
    <scope>NUCLEOTIDE SEQUENCE [LARGE SCALE GENOMIC DNA]</scope>
    <source>
        <strain evidence="5 7">09-40</strain>
    </source>
</reference>
<dbReference type="InterPro" id="IPR019331">
    <property type="entry name" value="FAM192A/Fyv6_N"/>
</dbReference>
<dbReference type="PANTHER" id="PTHR13495:SF0">
    <property type="entry name" value="PSME3-INTERACTING PROTEIN"/>
    <property type="match status" value="1"/>
</dbReference>
<reference evidence="6 8" key="2">
    <citation type="submission" date="2023-09" db="EMBL/GenBank/DDBJ databases">
        <title>Complete-Gapless Cercospora beticola genome.</title>
        <authorList>
            <person name="Wyatt N.A."/>
            <person name="Spanner R.E."/>
            <person name="Bolton M.D."/>
        </authorList>
    </citation>
    <scope>NUCLEOTIDE SEQUENCE [LARGE SCALE GENOMIC DNA]</scope>
    <source>
        <strain evidence="6">Cb09-40</strain>
    </source>
</reference>
<evidence type="ECO:0000259" key="4">
    <source>
        <dbReference type="Pfam" id="PF10187"/>
    </source>
</evidence>
<sequence length="237" mass="25868">MSRFVAAGADGEPTEQDEKWLAAQQAIEATRRKPKVEPGQQEGGKSLYETLQANKAAKQEAFEQSIRLGNQFQSLDEDDVEFLDSVLESTRAQEAAVKRETKEQLDAFRQRQLEAERRLAKSGSVTSPGPGIDAAEQTEWTVGRKRKKNYRDVLGGVKLRKQSSTEDKKPVIAEKRAQTPDSLRKSEGSPREEDPAGAVVPPKPDAEQDRAPSKAATTSVPSTGGLGLGAYSSDEDD</sequence>
<evidence type="ECO:0000313" key="7">
    <source>
        <dbReference type="Proteomes" id="UP000230605"/>
    </source>
</evidence>
<gene>
    <name evidence="5" type="ORF">CB0940_01411</name>
    <name evidence="6" type="ORF">RHO25_001458</name>
</gene>
<dbReference type="EMBL" id="LKMD01000100">
    <property type="protein sequence ID" value="PIB01167.1"/>
    <property type="molecule type" value="Genomic_DNA"/>
</dbReference>
<dbReference type="Proteomes" id="UP000230605">
    <property type="component" value="Chromosome 1"/>
</dbReference>
<feature type="region of interest" description="Disordered" evidence="3">
    <location>
        <begin position="115"/>
        <end position="237"/>
    </location>
</feature>
<keyword evidence="2" id="KW-0539">Nucleus</keyword>